<evidence type="ECO:0000313" key="1">
    <source>
        <dbReference type="EMBL" id="GHB87616.1"/>
    </source>
</evidence>
<dbReference type="Proteomes" id="UP000598271">
    <property type="component" value="Unassembled WGS sequence"/>
</dbReference>
<proteinExistence type="predicted"/>
<comment type="caution">
    <text evidence="1">The sequence shown here is derived from an EMBL/GenBank/DDBJ whole genome shotgun (WGS) entry which is preliminary data.</text>
</comment>
<sequence length="93" mass="10828">METDTKTTETFRKYAEERLEIHQRELATRYQDRALASADLKVEALQAQRGIFEKELSEKVQEISQKSDDPVRPSLELLKNEYVEKLESTNSPV</sequence>
<name>A0A8J3DDM5_9BACT</name>
<dbReference type="RefSeq" id="WP_189568733.1">
    <property type="nucleotide sequence ID" value="NZ_BMXF01000008.1"/>
</dbReference>
<accession>A0A8J3DDM5</accession>
<protein>
    <submittedName>
        <fullName evidence="1">Uncharacterized protein</fullName>
    </submittedName>
</protein>
<reference evidence="1 2" key="1">
    <citation type="journal article" date="2014" name="Int. J. Syst. Evol. Microbiol.">
        <title>Complete genome sequence of Corynebacterium casei LMG S-19264T (=DSM 44701T), isolated from a smear-ripened cheese.</title>
        <authorList>
            <consortium name="US DOE Joint Genome Institute (JGI-PGF)"/>
            <person name="Walter F."/>
            <person name="Albersmeier A."/>
            <person name="Kalinowski J."/>
            <person name="Ruckert C."/>
        </authorList>
    </citation>
    <scope>NUCLEOTIDE SEQUENCE [LARGE SCALE GENOMIC DNA]</scope>
    <source>
        <strain evidence="1 2">KCTC 12866</strain>
    </source>
</reference>
<dbReference type="EMBL" id="BMXF01000008">
    <property type="protein sequence ID" value="GHB87616.1"/>
    <property type="molecule type" value="Genomic_DNA"/>
</dbReference>
<evidence type="ECO:0000313" key="2">
    <source>
        <dbReference type="Proteomes" id="UP000598271"/>
    </source>
</evidence>
<gene>
    <name evidence="1" type="ORF">GCM10007390_49460</name>
</gene>
<organism evidence="1 2">
    <name type="scientific">Persicitalea jodogahamensis</name>
    <dbReference type="NCBI Taxonomy" id="402147"/>
    <lineage>
        <taxon>Bacteria</taxon>
        <taxon>Pseudomonadati</taxon>
        <taxon>Bacteroidota</taxon>
        <taxon>Cytophagia</taxon>
        <taxon>Cytophagales</taxon>
        <taxon>Spirosomataceae</taxon>
        <taxon>Persicitalea</taxon>
    </lineage>
</organism>
<dbReference type="AlphaFoldDB" id="A0A8J3DDM5"/>
<keyword evidence="2" id="KW-1185">Reference proteome</keyword>